<evidence type="ECO:0000313" key="1">
    <source>
        <dbReference type="EMBL" id="GAA0962028.1"/>
    </source>
</evidence>
<reference evidence="1 2" key="1">
    <citation type="journal article" date="2019" name="Int. J. Syst. Evol. Microbiol.">
        <title>The Global Catalogue of Microorganisms (GCM) 10K type strain sequencing project: providing services to taxonomists for standard genome sequencing and annotation.</title>
        <authorList>
            <consortium name="The Broad Institute Genomics Platform"/>
            <consortium name="The Broad Institute Genome Sequencing Center for Infectious Disease"/>
            <person name="Wu L."/>
            <person name="Ma J."/>
        </authorList>
    </citation>
    <scope>NUCLEOTIDE SEQUENCE [LARGE SCALE GENOMIC DNA]</scope>
    <source>
        <strain evidence="1 2">JCM 10977</strain>
    </source>
</reference>
<sequence>MRWWKPVVVVAVGAVAMAGVVVPRVDSVAAQDGRCTPPPASSPAYYDFVSTYRAACATRQNWDRAFDDVTVSSLVDGRNRLAVTSSAALAGAVASVSVNGKEFIASGGYGSAFQYAFHGWGNGKQASECYNPTQAGARIDSDGQAPPFHAKSSTSALYTFEQEGAATIRTEQRPAMYMTWADQHAGYDGCHGADLQPARSPYTQGLSPYWLRTRVALAPDHGLATNVIRLSADLTSEDTVQDNFDGVLVAYLQRDFVNVYSYDPATNKLVKRAPESYASNLPLMRCTADGGYCLGMLLPPAAREAGAYYYAQTRPPAPYNAMLGEANLQVTYQTTTALDAGDRLTYDLYVAIGNRARVASTLAALTKKLS</sequence>
<accession>A0ABN1RR27</accession>
<proteinExistence type="predicted"/>
<dbReference type="EMBL" id="BAAAHK010000023">
    <property type="protein sequence ID" value="GAA0962028.1"/>
    <property type="molecule type" value="Genomic_DNA"/>
</dbReference>
<keyword evidence="2" id="KW-1185">Reference proteome</keyword>
<comment type="caution">
    <text evidence="1">The sequence shown here is derived from an EMBL/GenBank/DDBJ whole genome shotgun (WGS) entry which is preliminary data.</text>
</comment>
<protein>
    <submittedName>
        <fullName evidence="1">Uncharacterized protein</fullName>
    </submittedName>
</protein>
<dbReference type="Proteomes" id="UP001500542">
    <property type="component" value="Unassembled WGS sequence"/>
</dbReference>
<dbReference type="RefSeq" id="WP_343983135.1">
    <property type="nucleotide sequence ID" value="NZ_BAAAHK010000023.1"/>
</dbReference>
<organism evidence="1 2">
    <name type="scientific">Kribbella koreensis</name>
    <dbReference type="NCBI Taxonomy" id="57909"/>
    <lineage>
        <taxon>Bacteria</taxon>
        <taxon>Bacillati</taxon>
        <taxon>Actinomycetota</taxon>
        <taxon>Actinomycetes</taxon>
        <taxon>Propionibacteriales</taxon>
        <taxon>Kribbellaceae</taxon>
        <taxon>Kribbella</taxon>
    </lineage>
</organism>
<name>A0ABN1RR27_9ACTN</name>
<evidence type="ECO:0000313" key="2">
    <source>
        <dbReference type="Proteomes" id="UP001500542"/>
    </source>
</evidence>
<gene>
    <name evidence="1" type="ORF">GCM10009554_79270</name>
</gene>